<feature type="domain" description="DUF83" evidence="14">
    <location>
        <begin position="154"/>
        <end position="266"/>
    </location>
</feature>
<dbReference type="InterPro" id="IPR013343">
    <property type="entry name" value="CRISPR-assoc_prot_Cas4"/>
</dbReference>
<organism evidence="15 16">
    <name type="scientific">Candidatus Methanofastidiosum methylothiophilum</name>
    <dbReference type="NCBI Taxonomy" id="1705564"/>
    <lineage>
        <taxon>Archaea</taxon>
        <taxon>Methanobacteriati</taxon>
        <taxon>Methanobacteriota</taxon>
        <taxon>Stenosarchaea group</taxon>
        <taxon>Candidatus Methanofastidiosia</taxon>
        <taxon>Candidatus Methanofastidiosales</taxon>
        <taxon>Candidatus Methanofastidiosaceae</taxon>
        <taxon>Candidatus Methanofastidiosum</taxon>
    </lineage>
</organism>
<keyword evidence="9 12" id="KW-0411">Iron-sulfur</keyword>
<keyword evidence="10 12" id="KW-0051">Antiviral defense</keyword>
<evidence type="ECO:0000256" key="7">
    <source>
        <dbReference type="ARBA" id="ARBA00022839"/>
    </source>
</evidence>
<keyword evidence="8 12" id="KW-0408">Iron</keyword>
<gene>
    <name evidence="15" type="ORF">AMQ74_00208</name>
</gene>
<evidence type="ECO:0000256" key="5">
    <source>
        <dbReference type="ARBA" id="ARBA00022723"/>
    </source>
</evidence>
<keyword evidence="13" id="KW-0175">Coiled coil</keyword>
<evidence type="ECO:0000256" key="4">
    <source>
        <dbReference type="ARBA" id="ARBA00022722"/>
    </source>
</evidence>
<evidence type="ECO:0000313" key="16">
    <source>
        <dbReference type="Proteomes" id="UP000075578"/>
    </source>
</evidence>
<evidence type="ECO:0000256" key="9">
    <source>
        <dbReference type="ARBA" id="ARBA00023014"/>
    </source>
</evidence>
<comment type="similarity">
    <text evidence="1 12">Belongs to the CRISPR-associated exonuclease Cas4 family.</text>
</comment>
<comment type="cofactor">
    <cofactor evidence="12">
        <name>Mg(2+)</name>
        <dbReference type="ChEBI" id="CHEBI:18420"/>
    </cofactor>
    <cofactor evidence="12">
        <name>Mn(2+)</name>
        <dbReference type="ChEBI" id="CHEBI:29035"/>
    </cofactor>
    <text evidence="12">Mg(2+) or Mn(2+) required for ssDNA cleavage activity.</text>
</comment>
<keyword evidence="11 12" id="KW-0464">Manganese</keyword>
<sequence length="268" mass="31678">MIYVTDLTEYFFCPYKLYLKKIKGLPLPQTPEMVVGSVIHKIYEEVLSRERIIIEQRITEEMGIDEIFRILYADSKRVIKNVMIKNKEKLKNLNVDYLELIKELQEELKEEELLNSIRIKKYMGQWGKDEKLYSSLFFMKDMEYPISSNELGLSGKIDKLEKDSEGNVFPVELKTGLFSKGIRKHEKLQVAAYALLLEKEKGIEVPVGFLEYYQVKQRLPLLIKNEDKLEVLEILSKVKSMFEKQEEPSKEKKSHCQKCGYYDYCWQT</sequence>
<evidence type="ECO:0000256" key="8">
    <source>
        <dbReference type="ARBA" id="ARBA00023004"/>
    </source>
</evidence>
<comment type="caution">
    <text evidence="15">The sequence shown here is derived from an EMBL/GenBank/DDBJ whole genome shotgun (WGS) entry which is preliminary data.</text>
</comment>
<dbReference type="GO" id="GO:0051607">
    <property type="term" value="P:defense response to virus"/>
    <property type="evidence" value="ECO:0007669"/>
    <property type="project" value="UniProtKB-KW"/>
</dbReference>
<evidence type="ECO:0000256" key="12">
    <source>
        <dbReference type="RuleBase" id="RU365022"/>
    </source>
</evidence>
<dbReference type="EMBL" id="LNGD01000006">
    <property type="protein sequence ID" value="KYC54062.1"/>
    <property type="molecule type" value="Genomic_DNA"/>
</dbReference>
<reference evidence="15 16" key="1">
    <citation type="journal article" date="2016" name="ISME J.">
        <title>Chasing the elusive Euryarchaeota class WSA2: genomes reveal a uniquely fastidious methyl-reducing methanogen.</title>
        <authorList>
            <person name="Nobu M.K."/>
            <person name="Narihiro T."/>
            <person name="Kuroda K."/>
            <person name="Mei R."/>
            <person name="Liu W.T."/>
        </authorList>
    </citation>
    <scope>NUCLEOTIDE SEQUENCE [LARGE SCALE GENOMIC DNA]</scope>
    <source>
        <strain evidence="15">U1lsi0528_Bin089</strain>
    </source>
</reference>
<dbReference type="AlphaFoldDB" id="A0A150J9Y8"/>
<evidence type="ECO:0000256" key="3">
    <source>
        <dbReference type="ARBA" id="ARBA00020049"/>
    </source>
</evidence>
<dbReference type="Gene3D" id="3.90.320.10">
    <property type="match status" value="2"/>
</dbReference>
<comment type="cofactor">
    <cofactor evidence="12">
        <name>iron-sulfur cluster</name>
        <dbReference type="ChEBI" id="CHEBI:30408"/>
    </cofactor>
</comment>
<evidence type="ECO:0000256" key="2">
    <source>
        <dbReference type="ARBA" id="ARBA00012768"/>
    </source>
</evidence>
<evidence type="ECO:0000313" key="15">
    <source>
        <dbReference type="EMBL" id="KYC54062.1"/>
    </source>
</evidence>
<dbReference type="InterPro" id="IPR022765">
    <property type="entry name" value="Dna2/Cas4_DUF83"/>
</dbReference>
<evidence type="ECO:0000259" key="14">
    <source>
        <dbReference type="Pfam" id="PF01930"/>
    </source>
</evidence>
<dbReference type="InterPro" id="IPR011604">
    <property type="entry name" value="PDDEXK-like_dom_sf"/>
</dbReference>
<proteinExistence type="inferred from homology"/>
<dbReference type="InterPro" id="IPR051827">
    <property type="entry name" value="Cas4_exonuclease"/>
</dbReference>
<keyword evidence="4 12" id="KW-0540">Nuclease</keyword>
<name>A0A150J9Y8_9EURY</name>
<dbReference type="PANTHER" id="PTHR36531:SF2">
    <property type="entry name" value="CRISPR-ASSOCIATED EXONUCLEASE CAS4"/>
    <property type="match status" value="1"/>
</dbReference>
<evidence type="ECO:0000256" key="10">
    <source>
        <dbReference type="ARBA" id="ARBA00023118"/>
    </source>
</evidence>
<dbReference type="GO" id="GO:0046872">
    <property type="term" value="F:metal ion binding"/>
    <property type="evidence" value="ECO:0007669"/>
    <property type="project" value="UniProtKB-KW"/>
</dbReference>
<evidence type="ECO:0000256" key="11">
    <source>
        <dbReference type="ARBA" id="ARBA00023211"/>
    </source>
</evidence>
<accession>A0A150J9Y8</accession>
<dbReference type="PANTHER" id="PTHR36531">
    <property type="entry name" value="CRISPR-ASSOCIATED EXONUCLEASE CAS4"/>
    <property type="match status" value="1"/>
</dbReference>
<dbReference type="GO" id="GO:0004527">
    <property type="term" value="F:exonuclease activity"/>
    <property type="evidence" value="ECO:0007669"/>
    <property type="project" value="UniProtKB-KW"/>
</dbReference>
<evidence type="ECO:0000256" key="6">
    <source>
        <dbReference type="ARBA" id="ARBA00022801"/>
    </source>
</evidence>
<feature type="coiled-coil region" evidence="13">
    <location>
        <begin position="87"/>
        <end position="114"/>
    </location>
</feature>
<keyword evidence="5 12" id="KW-0479">Metal-binding</keyword>
<dbReference type="Pfam" id="PF01930">
    <property type="entry name" value="Cas_Cas4"/>
    <property type="match status" value="1"/>
</dbReference>
<protein>
    <recommendedName>
        <fullName evidence="3 12">CRISPR-associated exonuclease Cas4</fullName>
        <ecNumber evidence="2 12">3.1.12.1</ecNumber>
    </recommendedName>
</protein>
<dbReference type="Proteomes" id="UP000075578">
    <property type="component" value="Unassembled WGS sequence"/>
</dbReference>
<dbReference type="EC" id="3.1.12.1" evidence="2 12"/>
<comment type="function">
    <text evidence="12">CRISPR (clustered regularly interspaced short palindromic repeat) is an adaptive immune system that provides protection against mobile genetic elements (viruses, transposable elements and conjugative plasmids). CRISPR clusters contain sequences complementary to antecedent mobile elements and target invading nucleic acids. CRISPR clusters are transcribed and processed into CRISPR RNA (crRNA).</text>
</comment>
<dbReference type="GO" id="GO:0051536">
    <property type="term" value="F:iron-sulfur cluster binding"/>
    <property type="evidence" value="ECO:0007669"/>
    <property type="project" value="UniProtKB-KW"/>
</dbReference>
<evidence type="ECO:0000256" key="13">
    <source>
        <dbReference type="SAM" id="Coils"/>
    </source>
</evidence>
<dbReference type="NCBIfam" id="TIGR00372">
    <property type="entry name" value="cas4"/>
    <property type="match status" value="1"/>
</dbReference>
<evidence type="ECO:0000256" key="1">
    <source>
        <dbReference type="ARBA" id="ARBA00009189"/>
    </source>
</evidence>
<keyword evidence="6 12" id="KW-0378">Hydrolase</keyword>
<keyword evidence="7 12" id="KW-0269">Exonuclease</keyword>